<dbReference type="FunFam" id="2.60.120.260:FF:000168">
    <property type="entry name" value="F-box only protein 6-like Protein"/>
    <property type="match status" value="1"/>
</dbReference>
<dbReference type="PROSITE" id="PS51114">
    <property type="entry name" value="FBA"/>
    <property type="match status" value="1"/>
</dbReference>
<dbReference type="Pfam" id="PF12937">
    <property type="entry name" value="F-box-like"/>
    <property type="match status" value="1"/>
</dbReference>
<dbReference type="GO" id="GO:0036503">
    <property type="term" value="P:ERAD pathway"/>
    <property type="evidence" value="ECO:0007669"/>
    <property type="project" value="TreeGrafter"/>
</dbReference>
<dbReference type="InterPro" id="IPR036047">
    <property type="entry name" value="F-box-like_dom_sf"/>
</dbReference>
<feature type="domain" description="FBA" evidence="3">
    <location>
        <begin position="64"/>
        <end position="242"/>
    </location>
</feature>
<dbReference type="GO" id="GO:0006516">
    <property type="term" value="P:glycoprotein catabolic process"/>
    <property type="evidence" value="ECO:0007669"/>
    <property type="project" value="TreeGrafter"/>
</dbReference>
<accession>A0A8B9XJG6</accession>
<dbReference type="Ensembl" id="ENSBGRT00000026348.1">
    <property type="protein sequence ID" value="ENSBGRP00000022828.1"/>
    <property type="gene ID" value="ENSBGRG00000014363.1"/>
</dbReference>
<organism evidence="4 5">
    <name type="scientific">Bos mutus grunniens</name>
    <name type="common">Wild yak</name>
    <name type="synonym">Bos grunniens</name>
    <dbReference type="NCBI Taxonomy" id="30521"/>
    <lineage>
        <taxon>Eukaryota</taxon>
        <taxon>Metazoa</taxon>
        <taxon>Chordata</taxon>
        <taxon>Craniata</taxon>
        <taxon>Vertebrata</taxon>
        <taxon>Euteleostomi</taxon>
        <taxon>Mammalia</taxon>
        <taxon>Eutheria</taxon>
        <taxon>Laurasiatheria</taxon>
        <taxon>Artiodactyla</taxon>
        <taxon>Ruminantia</taxon>
        <taxon>Pecora</taxon>
        <taxon>Bovidae</taxon>
        <taxon>Bovinae</taxon>
        <taxon>Bos</taxon>
    </lineage>
</organism>
<evidence type="ECO:0000256" key="1">
    <source>
        <dbReference type="SAM" id="MobiDB-lite"/>
    </source>
</evidence>
<dbReference type="Proteomes" id="UP000694520">
    <property type="component" value="Chromosome 13"/>
</dbReference>
<dbReference type="SUPFAM" id="SSF81383">
    <property type="entry name" value="F-box domain"/>
    <property type="match status" value="1"/>
</dbReference>
<evidence type="ECO:0000259" key="3">
    <source>
        <dbReference type="PROSITE" id="PS51114"/>
    </source>
</evidence>
<dbReference type="InterPro" id="IPR007397">
    <property type="entry name" value="F-box-assoc_dom"/>
</dbReference>
<dbReference type="GeneTree" id="ENSGT00940000161841"/>
<dbReference type="SMART" id="SM00256">
    <property type="entry name" value="FBOX"/>
    <property type="match status" value="1"/>
</dbReference>
<dbReference type="GO" id="GO:0005737">
    <property type="term" value="C:cytoplasm"/>
    <property type="evidence" value="ECO:0007669"/>
    <property type="project" value="UniProtKB-ARBA"/>
</dbReference>
<dbReference type="InterPro" id="IPR001810">
    <property type="entry name" value="F-box_dom"/>
</dbReference>
<dbReference type="AlphaFoldDB" id="A0A8B9XJG6"/>
<feature type="domain" description="F-box" evidence="2">
    <location>
        <begin position="23"/>
        <end position="70"/>
    </location>
</feature>
<dbReference type="GO" id="GO:0019005">
    <property type="term" value="C:SCF ubiquitin ligase complex"/>
    <property type="evidence" value="ECO:0007669"/>
    <property type="project" value="TreeGrafter"/>
</dbReference>
<name>A0A8B9XJG6_BOSMU</name>
<keyword evidence="5" id="KW-1185">Reference proteome</keyword>
<dbReference type="InterPro" id="IPR039752">
    <property type="entry name" value="F-box_only"/>
</dbReference>
<sequence length="244" mass="28181">MGASTSWGLPARVPDPHREPQEAPGPNQLPIEMLRKVLSYLPPSTLLRHCRPVCRHWRDVVDGWDLWRSILPRKHPDLWPVISTCLPPAMVLSGSDSSEEEEDLGARLKTSGETSYSPAYRCWYKGEILDLEEEGLWQELLDSGKIWISVCRRWTEQQGSDRMYQLVVKLLDANYAILHYFFHKRFPVRPRTGSFSFRIMHAFTNIKKGVRFVLFDHSAEGYDSWPEQCGVCRPQSSVIVRICP</sequence>
<dbReference type="PANTHER" id="PTHR12125">
    <property type="entry name" value="F-BOX ONLY PROTEIN 6-LIKE PROTEIN"/>
    <property type="match status" value="1"/>
</dbReference>
<proteinExistence type="predicted"/>
<dbReference type="GO" id="GO:0061630">
    <property type="term" value="F:ubiquitin protein ligase activity"/>
    <property type="evidence" value="ECO:0007669"/>
    <property type="project" value="TreeGrafter"/>
</dbReference>
<dbReference type="PANTHER" id="PTHR12125:SF9">
    <property type="entry name" value="F-BOX ONLY PROTEIN 27"/>
    <property type="match status" value="1"/>
</dbReference>
<dbReference type="InterPro" id="IPR008979">
    <property type="entry name" value="Galactose-bd-like_sf"/>
</dbReference>
<reference evidence="4" key="3">
    <citation type="submission" date="2025-09" db="UniProtKB">
        <authorList>
            <consortium name="Ensembl"/>
        </authorList>
    </citation>
    <scope>IDENTIFICATION</scope>
</reference>
<feature type="region of interest" description="Disordered" evidence="1">
    <location>
        <begin position="1"/>
        <end position="27"/>
    </location>
</feature>
<evidence type="ECO:0000313" key="4">
    <source>
        <dbReference type="Ensembl" id="ENSBGRP00000022828.1"/>
    </source>
</evidence>
<dbReference type="Pfam" id="PF04300">
    <property type="entry name" value="FBA"/>
    <property type="match status" value="1"/>
</dbReference>
<evidence type="ECO:0000313" key="5">
    <source>
        <dbReference type="Proteomes" id="UP000694520"/>
    </source>
</evidence>
<dbReference type="GO" id="GO:0031146">
    <property type="term" value="P:SCF-dependent proteasomal ubiquitin-dependent protein catabolic process"/>
    <property type="evidence" value="ECO:0007669"/>
    <property type="project" value="TreeGrafter"/>
</dbReference>
<dbReference type="Gene3D" id="2.60.120.260">
    <property type="entry name" value="Galactose-binding domain-like"/>
    <property type="match status" value="1"/>
</dbReference>
<reference evidence="4" key="2">
    <citation type="submission" date="2025-08" db="UniProtKB">
        <authorList>
            <consortium name="Ensembl"/>
        </authorList>
    </citation>
    <scope>IDENTIFICATION</scope>
</reference>
<protein>
    <recommendedName>
        <fullName evidence="6">F-box only protein 27-like</fullName>
    </recommendedName>
</protein>
<evidence type="ECO:0000259" key="2">
    <source>
        <dbReference type="PROSITE" id="PS50181"/>
    </source>
</evidence>
<dbReference type="SUPFAM" id="SSF49785">
    <property type="entry name" value="Galactose-binding domain-like"/>
    <property type="match status" value="1"/>
</dbReference>
<dbReference type="SMART" id="SM01198">
    <property type="entry name" value="FBA"/>
    <property type="match status" value="1"/>
</dbReference>
<reference evidence="4" key="1">
    <citation type="submission" date="2019-05" db="EMBL/GenBank/DDBJ databases">
        <authorList>
            <person name="Zhang S."/>
            <person name="Liu J."/>
        </authorList>
    </citation>
    <scope>NUCLEOTIDE SEQUENCE [LARGE SCALE GENOMIC DNA]</scope>
</reference>
<evidence type="ECO:0008006" key="6">
    <source>
        <dbReference type="Google" id="ProtNLM"/>
    </source>
</evidence>
<dbReference type="PROSITE" id="PS50181">
    <property type="entry name" value="FBOX"/>
    <property type="match status" value="1"/>
</dbReference>